<feature type="compositionally biased region" description="Low complexity" evidence="1">
    <location>
        <begin position="89"/>
        <end position="102"/>
    </location>
</feature>
<dbReference type="AlphaFoldDB" id="A0A0N4ZGW3"/>
<feature type="compositionally biased region" description="Gly residues" evidence="1">
    <location>
        <begin position="59"/>
        <end position="68"/>
    </location>
</feature>
<feature type="region of interest" description="Disordered" evidence="1">
    <location>
        <begin position="1"/>
        <end position="102"/>
    </location>
</feature>
<sequence length="494" mass="52386">HAQRNAESVGRQGPRPLRFGKIVRNQGIGRGHPARLADAHAHPAQEQRAEAARHAAQGGEAGPDGQGAGHDPHPAEAVRQPGDGDRQGRIQQGESQAAQQAELSVAEVELRLQRRGQDADDLPVQEVQHIDEDQDPQHIVAIARRSGAGVDRRCFGLGRSDLTHDVPRLVLAVQADGPLVAGVRPDDRQVDEGEGVLIQHRIGELELAIGVAVADRGRHRQRAAGHFAEPRQAEVAGPLGRILQHDQVGDILVLLGGQVVAQELLELGVQVADGEVGRQAVGQDQRAFNLGAVELGRTDVVHEAGDAAHGRNLGGDLLVLIVVVEDRRGEAQTAIEGRALQADFIRIDRLRLIAVDRVRRQDGVAAHVEAARLEALGVGGVAGNAVREVIGQRGLGRELIEAVRARIVGAQQDRIAGRPAEQRAARRTQIVGAEDVPGLVVERIARAQTQVQAIGQVQVDVGEEGDAGRLHIAGRTDDDAEVLGNGVEGARGGA</sequence>
<accession>A0A0N4ZGW3</accession>
<keyword evidence="2" id="KW-1185">Reference proteome</keyword>
<organism evidence="2 3">
    <name type="scientific">Parastrongyloides trichosuri</name>
    <name type="common">Possum-specific nematode worm</name>
    <dbReference type="NCBI Taxonomy" id="131310"/>
    <lineage>
        <taxon>Eukaryota</taxon>
        <taxon>Metazoa</taxon>
        <taxon>Ecdysozoa</taxon>
        <taxon>Nematoda</taxon>
        <taxon>Chromadorea</taxon>
        <taxon>Rhabditida</taxon>
        <taxon>Tylenchina</taxon>
        <taxon>Panagrolaimomorpha</taxon>
        <taxon>Strongyloidoidea</taxon>
        <taxon>Strongyloididae</taxon>
        <taxon>Parastrongyloides</taxon>
    </lineage>
</organism>
<feature type="compositionally biased region" description="Basic and acidic residues" evidence="1">
    <location>
        <begin position="35"/>
        <end position="53"/>
    </location>
</feature>
<name>A0A0N4ZGW3_PARTI</name>
<proteinExistence type="predicted"/>
<evidence type="ECO:0000256" key="1">
    <source>
        <dbReference type="SAM" id="MobiDB-lite"/>
    </source>
</evidence>
<evidence type="ECO:0000313" key="3">
    <source>
        <dbReference type="WBParaSite" id="PTRK_0000710900.1"/>
    </source>
</evidence>
<feature type="compositionally biased region" description="Basic and acidic residues" evidence="1">
    <location>
        <begin position="70"/>
        <end position="88"/>
    </location>
</feature>
<dbReference type="Proteomes" id="UP000038045">
    <property type="component" value="Unplaced"/>
</dbReference>
<protein>
    <submittedName>
        <fullName evidence="3">LigA</fullName>
    </submittedName>
</protein>
<reference evidence="3" key="1">
    <citation type="submission" date="2017-02" db="UniProtKB">
        <authorList>
            <consortium name="WormBaseParasite"/>
        </authorList>
    </citation>
    <scope>IDENTIFICATION</scope>
</reference>
<evidence type="ECO:0000313" key="2">
    <source>
        <dbReference type="Proteomes" id="UP000038045"/>
    </source>
</evidence>
<dbReference type="WBParaSite" id="PTRK_0000710900.1">
    <property type="protein sequence ID" value="PTRK_0000710900.1"/>
    <property type="gene ID" value="PTRK_0000710900"/>
</dbReference>